<proteinExistence type="predicted"/>
<accession>A0ACC2RJT4</accession>
<keyword evidence="1" id="KW-0378">Hydrolase</keyword>
<gene>
    <name evidence="1" type="primary">HDAC2_6</name>
    <name evidence="1" type="ORF">DSO57_1015003</name>
</gene>
<dbReference type="EC" id="3.5.1.98" evidence="1"/>
<dbReference type="EMBL" id="QTSX02007158">
    <property type="protein sequence ID" value="KAJ9050362.1"/>
    <property type="molecule type" value="Genomic_DNA"/>
</dbReference>
<evidence type="ECO:0000313" key="2">
    <source>
        <dbReference type="Proteomes" id="UP001165960"/>
    </source>
</evidence>
<organism evidence="1 2">
    <name type="scientific">Entomophthora muscae</name>
    <dbReference type="NCBI Taxonomy" id="34485"/>
    <lineage>
        <taxon>Eukaryota</taxon>
        <taxon>Fungi</taxon>
        <taxon>Fungi incertae sedis</taxon>
        <taxon>Zoopagomycota</taxon>
        <taxon>Entomophthoromycotina</taxon>
        <taxon>Entomophthoromycetes</taxon>
        <taxon>Entomophthorales</taxon>
        <taxon>Entomophthoraceae</taxon>
        <taxon>Entomophthora</taxon>
    </lineage>
</organism>
<comment type="caution">
    <text evidence="1">The sequence shown here is derived from an EMBL/GenBank/DDBJ whole genome shotgun (WGS) entry which is preliminary data.</text>
</comment>
<protein>
    <submittedName>
        <fullName evidence="1">Histone deacetylase 2</fullName>
        <ecNumber evidence="1">3.5.1.98</ecNumber>
    </submittedName>
</protein>
<reference evidence="1" key="1">
    <citation type="submission" date="2022-04" db="EMBL/GenBank/DDBJ databases">
        <title>Genome of the entomopathogenic fungus Entomophthora muscae.</title>
        <authorList>
            <person name="Elya C."/>
            <person name="Lovett B.R."/>
            <person name="Lee E."/>
            <person name="Macias A.M."/>
            <person name="Hajek A.E."/>
            <person name="De Bivort B.L."/>
            <person name="Kasson M.T."/>
            <person name="De Fine Licht H.H."/>
            <person name="Stajich J.E."/>
        </authorList>
    </citation>
    <scope>NUCLEOTIDE SEQUENCE</scope>
    <source>
        <strain evidence="1">Berkeley</strain>
    </source>
</reference>
<name>A0ACC2RJT4_9FUNG</name>
<evidence type="ECO:0000313" key="1">
    <source>
        <dbReference type="EMBL" id="KAJ9050362.1"/>
    </source>
</evidence>
<keyword evidence="2" id="KW-1185">Reference proteome</keyword>
<sequence>MTYKRAVSYYYDNDVGNFMFNPGHPMKPHRMRMTHSLVTAYGLYKHMEILRPSRATKTQMTAFHSDDYIEFLARVTPENAENFGPHQNRFFAGDDCPVFEGLFEFCELSAGGSIDGANKLNSGDSDIVINWSGGLHHAKKTEASGFCYVNDIVLAILQLLRKHQRVLYIDIDVHHGDGVEEAFYTTDRVMTVSFHKYGEYFPGTGDLKDIGLHRGRHYAVNFPLKDGIGDESYEYIFQSVITKVIEFYRPGAIVLQCGADSLAGDRLGCFNLSARGHGACAAFVKTFNIPLLVLGGGGYSIRNVARAWTYETSVLVGQEVSDELPFNEYYNYYGPEYQLNVASNNMDDLNSRTYLDKIKATVLENLRNLPFAPSVQMQEVPRDIEIPTEDEEDPEIRISESYSYSRVARYYEYSDSEDEGDDRRDIEPIPLANPQRQRQRSLIPHDLVPIKSPRNGLTSNLSPHPESEVETESDEQ</sequence>
<dbReference type="Proteomes" id="UP001165960">
    <property type="component" value="Unassembled WGS sequence"/>
</dbReference>